<feature type="region of interest" description="Disordered" evidence="1">
    <location>
        <begin position="765"/>
        <end position="835"/>
    </location>
</feature>
<organism evidence="3 4">
    <name type="scientific">Dichotomopilus funicola</name>
    <dbReference type="NCBI Taxonomy" id="1934379"/>
    <lineage>
        <taxon>Eukaryota</taxon>
        <taxon>Fungi</taxon>
        <taxon>Dikarya</taxon>
        <taxon>Ascomycota</taxon>
        <taxon>Pezizomycotina</taxon>
        <taxon>Sordariomycetes</taxon>
        <taxon>Sordariomycetidae</taxon>
        <taxon>Sordariales</taxon>
        <taxon>Chaetomiaceae</taxon>
        <taxon>Dichotomopilus</taxon>
    </lineage>
</organism>
<evidence type="ECO:0000313" key="4">
    <source>
        <dbReference type="Proteomes" id="UP001302676"/>
    </source>
</evidence>
<keyword evidence="2" id="KW-0812">Transmembrane</keyword>
<feature type="transmembrane region" description="Helical" evidence="2">
    <location>
        <begin position="409"/>
        <end position="428"/>
    </location>
</feature>
<evidence type="ECO:0000256" key="2">
    <source>
        <dbReference type="SAM" id="Phobius"/>
    </source>
</evidence>
<feature type="compositionally biased region" description="Polar residues" evidence="1">
    <location>
        <begin position="951"/>
        <end position="963"/>
    </location>
</feature>
<reference evidence="3" key="2">
    <citation type="submission" date="2023-05" db="EMBL/GenBank/DDBJ databases">
        <authorList>
            <consortium name="Lawrence Berkeley National Laboratory"/>
            <person name="Steindorff A."/>
            <person name="Hensen N."/>
            <person name="Bonometti L."/>
            <person name="Westerberg I."/>
            <person name="Brannstrom I.O."/>
            <person name="Guillou S."/>
            <person name="Cros-Aarteil S."/>
            <person name="Calhoun S."/>
            <person name="Haridas S."/>
            <person name="Kuo A."/>
            <person name="Mondo S."/>
            <person name="Pangilinan J."/>
            <person name="Riley R."/>
            <person name="Labutti K."/>
            <person name="Andreopoulos B."/>
            <person name="Lipzen A."/>
            <person name="Chen C."/>
            <person name="Yanf M."/>
            <person name="Daum C."/>
            <person name="Ng V."/>
            <person name="Clum A."/>
            <person name="Ohm R."/>
            <person name="Martin F."/>
            <person name="Silar P."/>
            <person name="Natvig D."/>
            <person name="Lalanne C."/>
            <person name="Gautier V."/>
            <person name="Ament-Velasquez S.L."/>
            <person name="Kruys A."/>
            <person name="Hutchinson M.I."/>
            <person name="Powell A.J."/>
            <person name="Barry K."/>
            <person name="Miller A.N."/>
            <person name="Grigoriev I.V."/>
            <person name="Debuchy R."/>
            <person name="Gladieux P."/>
            <person name="Thoren M.H."/>
            <person name="Johannesson H."/>
        </authorList>
    </citation>
    <scope>NUCLEOTIDE SEQUENCE</scope>
    <source>
        <strain evidence="3">CBS 141.50</strain>
    </source>
</reference>
<feature type="compositionally biased region" description="Polar residues" evidence="1">
    <location>
        <begin position="788"/>
        <end position="798"/>
    </location>
</feature>
<dbReference type="GO" id="GO:0016567">
    <property type="term" value="P:protein ubiquitination"/>
    <property type="evidence" value="ECO:0007669"/>
    <property type="project" value="TreeGrafter"/>
</dbReference>
<dbReference type="EMBL" id="MU853559">
    <property type="protein sequence ID" value="KAK4146711.1"/>
    <property type="molecule type" value="Genomic_DNA"/>
</dbReference>
<dbReference type="GO" id="GO:0061630">
    <property type="term" value="F:ubiquitin protein ligase activity"/>
    <property type="evidence" value="ECO:0007669"/>
    <property type="project" value="TreeGrafter"/>
</dbReference>
<evidence type="ECO:0000256" key="1">
    <source>
        <dbReference type="SAM" id="MobiDB-lite"/>
    </source>
</evidence>
<feature type="region of interest" description="Disordered" evidence="1">
    <location>
        <begin position="946"/>
        <end position="991"/>
    </location>
</feature>
<feature type="transmembrane region" description="Helical" evidence="2">
    <location>
        <begin position="381"/>
        <end position="402"/>
    </location>
</feature>
<feature type="compositionally biased region" description="Acidic residues" evidence="1">
    <location>
        <begin position="799"/>
        <end position="814"/>
    </location>
</feature>
<feature type="transmembrane region" description="Helical" evidence="2">
    <location>
        <begin position="200"/>
        <end position="218"/>
    </location>
</feature>
<dbReference type="Gene3D" id="3.30.40.10">
    <property type="entry name" value="Zinc/RING finger domain, C3HC4 (zinc finger)"/>
    <property type="match status" value="1"/>
</dbReference>
<feature type="transmembrane region" description="Helical" evidence="2">
    <location>
        <begin position="448"/>
        <end position="474"/>
    </location>
</feature>
<protein>
    <submittedName>
        <fullName evidence="3">Uncharacterized protein</fullName>
    </submittedName>
</protein>
<reference evidence="3" key="1">
    <citation type="journal article" date="2023" name="Mol. Phylogenet. Evol.">
        <title>Genome-scale phylogeny and comparative genomics of the fungal order Sordariales.</title>
        <authorList>
            <person name="Hensen N."/>
            <person name="Bonometti L."/>
            <person name="Westerberg I."/>
            <person name="Brannstrom I.O."/>
            <person name="Guillou S."/>
            <person name="Cros-Aarteil S."/>
            <person name="Calhoun S."/>
            <person name="Haridas S."/>
            <person name="Kuo A."/>
            <person name="Mondo S."/>
            <person name="Pangilinan J."/>
            <person name="Riley R."/>
            <person name="LaButti K."/>
            <person name="Andreopoulos B."/>
            <person name="Lipzen A."/>
            <person name="Chen C."/>
            <person name="Yan M."/>
            <person name="Daum C."/>
            <person name="Ng V."/>
            <person name="Clum A."/>
            <person name="Steindorff A."/>
            <person name="Ohm R.A."/>
            <person name="Martin F."/>
            <person name="Silar P."/>
            <person name="Natvig D.O."/>
            <person name="Lalanne C."/>
            <person name="Gautier V."/>
            <person name="Ament-Velasquez S.L."/>
            <person name="Kruys A."/>
            <person name="Hutchinson M.I."/>
            <person name="Powell A.J."/>
            <person name="Barry K."/>
            <person name="Miller A.N."/>
            <person name="Grigoriev I.V."/>
            <person name="Debuchy R."/>
            <person name="Gladieux P."/>
            <person name="Hiltunen Thoren M."/>
            <person name="Johannesson H."/>
        </authorList>
    </citation>
    <scope>NUCLEOTIDE SEQUENCE</scope>
    <source>
        <strain evidence="3">CBS 141.50</strain>
    </source>
</reference>
<dbReference type="PANTHER" id="PTHR22696">
    <property type="entry name" value="E3 UBIQUITIN-PROTEIN LIGASE RNF26"/>
    <property type="match status" value="1"/>
</dbReference>
<dbReference type="CDD" id="cd16616">
    <property type="entry name" value="mRING-HC-C4C4_Asi1p-like"/>
    <property type="match status" value="1"/>
</dbReference>
<keyword evidence="2" id="KW-1133">Transmembrane helix</keyword>
<keyword evidence="2" id="KW-0472">Membrane</keyword>
<dbReference type="InterPro" id="IPR013083">
    <property type="entry name" value="Znf_RING/FYVE/PHD"/>
</dbReference>
<dbReference type="GeneID" id="87816109"/>
<feature type="region of interest" description="Disordered" evidence="1">
    <location>
        <begin position="673"/>
        <end position="693"/>
    </location>
</feature>
<gene>
    <name evidence="3" type="ORF">C8A04DRAFT_25278</name>
</gene>
<comment type="caution">
    <text evidence="3">The sequence shown here is derived from an EMBL/GenBank/DDBJ whole genome shotgun (WGS) entry which is preliminary data.</text>
</comment>
<accession>A0AAN6V963</accession>
<proteinExistence type="predicted"/>
<keyword evidence="4" id="KW-1185">Reference proteome</keyword>
<sequence length="1055" mass="115326">MDENAFQEAVAAAVPGAFDNSSAWRNFTMWTAQHLGMAVNMTKLAPSLEDLVWAGPRMVMRLGRLGSLISFPEAIDGFGQRIVPGATDMGIFSSSSTLVPPGVADVFTESTAANLAAASTSSSGSYISAAATAAAGNATQNPHAFVSRFSMEGAKGLGGVFSYATSKWALCCIAMAIIFNRTHVFAATRRRLRLRWHVRLLLRVLPVALFMLQARWLLQSIQCQTSNDFFELRWANSSKSSDLMFSYPNPIFNRISSTLLFGASDEQSCRSVKMVPWDDRDQPELTGSLSRLWPLFGTYCLSQFVEVLACAVQGRPVAAETGMTLFEHSLAFAEADAAISNQLGWGLFTNGTASASHAALGSKVALTRSMILKRVNTPPEVLVVALLSAMSHTTSHILGIFNLQSKFRLLSTGFWGLCFMASLLWSAFNFSVEDPAAQGLMRFPTVCIIGFIPHILILCGIFTCGLVYAAALTLSALSAPEADRNGERPSIRQRLQSAHANMQANVSLSDIRIRMDMDFYTALLRAGFGAITMASEAVYLNEDHQVNLKRYTWLEDDRFRELEELRMQWIGGGIPGSRFDSVGTIGLVPVKDGNAMSGYARERAAQQIPKSNTSGRRVRDGVGAAERSSRWLIAFDYLLHIVKLMLTVWALITIRTMALFGLRTPPRWLQGLSQRTKSEASSNKKASRRGRGLNVDILSPGEGRVFFAIPRVDQVDVEAELRRRMRRNNLGITSAEGDSVDEGEVDSKLYSYFLRGGWWGGDDASGDYTPPFPQHSNASPDEPDFDDTTSVISTTETASELDWESDHDDTESLEDGQRTPTQQNPNPFSFASAVASARASRESTPVFDTPIATADLARLLHPQNPQDRDEARALAAHLTSDGIMTRSRFKQQLQRQRAQVLLTNTQATAHLHHQYPSAARGVLEKMTPEEEARALEQLLLSRRAAARSGGSLHQTSPLSNTGRPPTEGTDQSHEGISGSSSGADANSSWATGAAGLGPDGPQCVVCQSTPRTIIVWPCRCLSLCDDCRVSLAMNNFDKCVCCRREVISFSRIYVP</sequence>
<feature type="compositionally biased region" description="Polar residues" evidence="1">
    <location>
        <begin position="818"/>
        <end position="827"/>
    </location>
</feature>
<name>A0AAN6V963_9PEZI</name>
<dbReference type="PANTHER" id="PTHR22696:SF1">
    <property type="entry name" value="E3 UBIQUITIN-PROTEIN LIGASE RNF26"/>
    <property type="match status" value="1"/>
</dbReference>
<feature type="transmembrane region" description="Helical" evidence="2">
    <location>
        <begin position="637"/>
        <end position="662"/>
    </location>
</feature>
<dbReference type="AlphaFoldDB" id="A0AAN6V963"/>
<evidence type="ECO:0000313" key="3">
    <source>
        <dbReference type="EMBL" id="KAK4146711.1"/>
    </source>
</evidence>
<dbReference type="GO" id="GO:0006511">
    <property type="term" value="P:ubiquitin-dependent protein catabolic process"/>
    <property type="evidence" value="ECO:0007669"/>
    <property type="project" value="TreeGrafter"/>
</dbReference>
<feature type="compositionally biased region" description="Polar residues" evidence="1">
    <location>
        <begin position="673"/>
        <end position="684"/>
    </location>
</feature>
<feature type="compositionally biased region" description="Low complexity" evidence="1">
    <location>
        <begin position="975"/>
        <end position="990"/>
    </location>
</feature>
<dbReference type="RefSeq" id="XP_062640082.1">
    <property type="nucleotide sequence ID" value="XM_062779496.1"/>
</dbReference>
<dbReference type="Proteomes" id="UP001302676">
    <property type="component" value="Unassembled WGS sequence"/>
</dbReference>
<feature type="transmembrane region" description="Helical" evidence="2">
    <location>
        <begin position="160"/>
        <end position="179"/>
    </location>
</feature>
<dbReference type="Pfam" id="PF13920">
    <property type="entry name" value="zf-C3HC4_3"/>
    <property type="match status" value="1"/>
</dbReference>